<dbReference type="Proteomes" id="UP000033682">
    <property type="component" value="Unassembled WGS sequence"/>
</dbReference>
<geneLocation type="plasmid" evidence="1">
    <name>pHma11p1</name>
</geneLocation>
<protein>
    <submittedName>
        <fullName evidence="1">Uncharacterized protein</fullName>
    </submittedName>
</protein>
<dbReference type="PATRIC" id="fig|303541.3.peg.127"/>
<proteinExistence type="predicted"/>
<evidence type="ECO:0000313" key="2">
    <source>
        <dbReference type="Proteomes" id="UP000033682"/>
    </source>
</evidence>
<dbReference type="EMBL" id="JXLG01000016">
    <property type="protein sequence ID" value="KJY59713.1"/>
    <property type="molecule type" value="Genomic_DNA"/>
</dbReference>
<gene>
    <name evidence="1" type="ORF">JF72_15530</name>
</gene>
<sequence length="321" mass="37872">MYECTKEDVLWVREELKEHDRFFEKLQKKIPRNSDAGEFIFNTLSEYITREGKPQLMSDTYLVSKIKDEYASPSNYVDELNFRQDSARTMIINVYLCYINHENVCAMGELFTDDYPFSNRVKISYRNITELNVILGNCELGKVSRYFDPNNLSKTQKLGIQLCDIARVDNVARRHKRFFKNIVTSLLGETVNNQSTARSRVCRVICEEINDYVYEINDLATSDIDRFIQWLDKNNLHGDVNSYIYRLNADMFFAKNFIINVFVYDFPEFPEKLSVKDNNFKAYFGFGYEDFIADLYDTREDEIEVINSILEQAGFKKLERK</sequence>
<accession>A0A0F4LN29</accession>
<dbReference type="RefSeq" id="WP_046308406.1">
    <property type="nucleotide sequence ID" value="NZ_KQ034005.1"/>
</dbReference>
<dbReference type="HOGENOM" id="CLU_865407_0_0_9"/>
<keyword evidence="1" id="KW-0614">Plasmid</keyword>
<evidence type="ECO:0000313" key="1">
    <source>
        <dbReference type="EMBL" id="KJY59713.1"/>
    </source>
</evidence>
<keyword evidence="2" id="KW-1185">Reference proteome</keyword>
<name>A0A0F4LN29_9LACO</name>
<organism evidence="1 2">
    <name type="scientific">Lactobacillus apis</name>
    <dbReference type="NCBI Taxonomy" id="303541"/>
    <lineage>
        <taxon>Bacteria</taxon>
        <taxon>Bacillati</taxon>
        <taxon>Bacillota</taxon>
        <taxon>Bacilli</taxon>
        <taxon>Lactobacillales</taxon>
        <taxon>Lactobacillaceae</taxon>
        <taxon>Lactobacillus</taxon>
    </lineage>
</organism>
<comment type="caution">
    <text evidence="1">The sequence shown here is derived from an EMBL/GenBank/DDBJ whole genome shotgun (WGS) entry which is preliminary data.</text>
</comment>
<reference evidence="1 2" key="1">
    <citation type="submission" date="2015-01" db="EMBL/GenBank/DDBJ databases">
        <title>Comparative genomics of the lactic acid bacteria isolated from the honey bee gut.</title>
        <authorList>
            <person name="Ellegaard K.M."/>
            <person name="Tamarit D."/>
            <person name="Javelind E."/>
            <person name="Olofsson T."/>
            <person name="Andersson S.G."/>
            <person name="Vasquez A."/>
        </authorList>
    </citation>
    <scope>NUCLEOTIDE SEQUENCE [LARGE SCALE GENOMIC DNA]</scope>
    <source>
        <strain evidence="1 2">Hma11</strain>
        <plasmid evidence="1">pHma11p1</plasmid>
    </source>
</reference>
<dbReference type="AlphaFoldDB" id="A0A0F4LN29"/>